<dbReference type="AlphaFoldDB" id="A0A243BEM7"/>
<gene>
    <name evidence="2" type="ORF">BK742_13035</name>
</gene>
<evidence type="ECO:0000256" key="1">
    <source>
        <dbReference type="SAM" id="Phobius"/>
    </source>
</evidence>
<name>A0A243BEM7_BACTU</name>
<evidence type="ECO:0000313" key="2">
    <source>
        <dbReference type="EMBL" id="OTY44552.1"/>
    </source>
</evidence>
<sequence length="375" mass="44416">MYWKESLKRLNEWKTIIILLVPFICMFYVEIPTLDAEEYDKYKDMVEFVSWLFAGILSLVAFATIFLAFTYENKLIIASKSLKKILKPYALNTEELRLQFSEYDDSLFGDRTINILYYTFLLTATSSLLVWGVSMGLYTQYHFAFKIDFTIGSFLVFGIYLFFCILFMLFLLIAIAINLIRQYKDPLDRGFLPDVLNIADIDYMKNKKGDLKEFTKKICPSIEIYQNPPFNNSNYELVFFMPIKVKNFRFVTTIFDSGDKQDTLIKCYGIIKEKLVREEIGEVFSYTIEKNLPINLSTYIFHNECYGEIKVYDKKNLLIARHVLKKNKKEHSVFFSYTHEASVEINDNDYNLIKYLQHSENENKFMWQIEKIFTE</sequence>
<dbReference type="Proteomes" id="UP000195089">
    <property type="component" value="Unassembled WGS sequence"/>
</dbReference>
<reference evidence="2 3" key="1">
    <citation type="submission" date="2016-10" db="EMBL/GenBank/DDBJ databases">
        <title>Comparative genomics of Bacillus thuringiensis reveals a path to pathogens against multiple invertebrate hosts.</title>
        <authorList>
            <person name="Zheng J."/>
            <person name="Gao Q."/>
            <person name="Liu H."/>
            <person name="Peng D."/>
            <person name="Ruan L."/>
            <person name="Sun M."/>
        </authorList>
    </citation>
    <scope>NUCLEOTIDE SEQUENCE [LARGE SCALE GENOMIC DNA]</scope>
    <source>
        <strain evidence="2">BGSC 4BX1</strain>
    </source>
</reference>
<evidence type="ECO:0000313" key="3">
    <source>
        <dbReference type="Proteomes" id="UP000195089"/>
    </source>
</evidence>
<protein>
    <submittedName>
        <fullName evidence="2">Uncharacterized protein</fullName>
    </submittedName>
</protein>
<keyword evidence="1" id="KW-0812">Transmembrane</keyword>
<feature type="transmembrane region" description="Helical" evidence="1">
    <location>
        <begin position="49"/>
        <end position="71"/>
    </location>
</feature>
<dbReference type="RefSeq" id="WP_088119518.1">
    <property type="nucleotide sequence ID" value="NZ_NFDL01000047.1"/>
</dbReference>
<feature type="transmembrane region" description="Helical" evidence="1">
    <location>
        <begin position="115"/>
        <end position="134"/>
    </location>
</feature>
<comment type="caution">
    <text evidence="2">The sequence shown here is derived from an EMBL/GenBank/DDBJ whole genome shotgun (WGS) entry which is preliminary data.</text>
</comment>
<proteinExistence type="predicted"/>
<dbReference type="EMBL" id="NFDL01000047">
    <property type="protein sequence ID" value="OTY44552.1"/>
    <property type="molecule type" value="Genomic_DNA"/>
</dbReference>
<keyword evidence="1" id="KW-1133">Transmembrane helix</keyword>
<accession>A0A243BEM7</accession>
<feature type="transmembrane region" description="Helical" evidence="1">
    <location>
        <begin position="154"/>
        <end position="180"/>
    </location>
</feature>
<keyword evidence="1" id="KW-0472">Membrane</keyword>
<organism evidence="2 3">
    <name type="scientific">Bacillus thuringiensis serovar pingluonsis</name>
    <dbReference type="NCBI Taxonomy" id="180881"/>
    <lineage>
        <taxon>Bacteria</taxon>
        <taxon>Bacillati</taxon>
        <taxon>Bacillota</taxon>
        <taxon>Bacilli</taxon>
        <taxon>Bacillales</taxon>
        <taxon>Bacillaceae</taxon>
        <taxon>Bacillus</taxon>
        <taxon>Bacillus cereus group</taxon>
    </lineage>
</organism>
<feature type="transmembrane region" description="Helical" evidence="1">
    <location>
        <begin position="12"/>
        <end position="29"/>
    </location>
</feature>